<reference evidence="7" key="1">
    <citation type="journal article" date="2020" name="mSystems">
        <title>Genome- and Community-Level Interaction Insights into Carbon Utilization and Element Cycling Functions of Hydrothermarchaeota in Hydrothermal Sediment.</title>
        <authorList>
            <person name="Zhou Z."/>
            <person name="Liu Y."/>
            <person name="Xu W."/>
            <person name="Pan J."/>
            <person name="Luo Z.H."/>
            <person name="Li M."/>
        </authorList>
    </citation>
    <scope>NUCLEOTIDE SEQUENCE [LARGE SCALE GENOMIC DNA]</scope>
    <source>
        <strain evidence="7">SpSt-34</strain>
    </source>
</reference>
<comment type="subcellular location">
    <subcellularLocation>
        <location evidence="3">Cytoplasm</location>
    </subcellularLocation>
</comment>
<dbReference type="GO" id="GO:0000774">
    <property type="term" value="F:adenyl-nucleotide exchange factor activity"/>
    <property type="evidence" value="ECO:0007669"/>
    <property type="project" value="InterPro"/>
</dbReference>
<dbReference type="AlphaFoldDB" id="A0A7C2K373"/>
<evidence type="ECO:0000256" key="2">
    <source>
        <dbReference type="ARBA" id="ARBA00023186"/>
    </source>
</evidence>
<name>A0A7C2K373_UNCW3</name>
<dbReference type="Gene3D" id="2.30.22.10">
    <property type="entry name" value="Head domain of nucleotide exchange factor GrpE"/>
    <property type="match status" value="1"/>
</dbReference>
<feature type="coiled-coil region" evidence="6">
    <location>
        <begin position="28"/>
        <end position="55"/>
    </location>
</feature>
<protein>
    <recommendedName>
        <fullName evidence="3 4">Protein GrpE</fullName>
    </recommendedName>
    <alternativeName>
        <fullName evidence="3">HSP-70 cofactor</fullName>
    </alternativeName>
</protein>
<sequence>MITESLAQPVRLQRKKVLIRSNMKEHWVKKLKRELEELNNRVSELEKERDNFKDLFLRKAAEFENYKKLMKEEWQKNIDFANERIIRNLLSVLDHFRLALKTPTSDEAFKKGVEMIYNELLQVLRMEGLELVSGSGGDFDEKIHEVIETVETNELPPGKVVEEVQPGYILRGKLIRPARVKVSKEKKQENN</sequence>
<keyword evidence="2 3" id="KW-0143">Chaperone</keyword>
<dbReference type="SUPFAM" id="SSF51064">
    <property type="entry name" value="Head domain of nucleotide exchange factor GrpE"/>
    <property type="match status" value="1"/>
</dbReference>
<dbReference type="PROSITE" id="PS01071">
    <property type="entry name" value="GRPE"/>
    <property type="match status" value="1"/>
</dbReference>
<gene>
    <name evidence="3 7" type="primary">grpE</name>
    <name evidence="7" type="ORF">ENQ77_08420</name>
</gene>
<dbReference type="HAMAP" id="MF_01151">
    <property type="entry name" value="GrpE"/>
    <property type="match status" value="1"/>
</dbReference>
<evidence type="ECO:0000313" key="7">
    <source>
        <dbReference type="EMBL" id="HEN28647.1"/>
    </source>
</evidence>
<dbReference type="GO" id="GO:0051087">
    <property type="term" value="F:protein-folding chaperone binding"/>
    <property type="evidence" value="ECO:0007669"/>
    <property type="project" value="InterPro"/>
</dbReference>
<evidence type="ECO:0000256" key="3">
    <source>
        <dbReference type="HAMAP-Rule" id="MF_01151"/>
    </source>
</evidence>
<keyword evidence="3" id="KW-0963">Cytoplasm</keyword>
<dbReference type="InterPro" id="IPR013805">
    <property type="entry name" value="GrpE_CC"/>
</dbReference>
<dbReference type="GO" id="GO:0042803">
    <property type="term" value="F:protein homodimerization activity"/>
    <property type="evidence" value="ECO:0007669"/>
    <property type="project" value="InterPro"/>
</dbReference>
<comment type="caution">
    <text evidence="7">The sequence shown here is derived from an EMBL/GenBank/DDBJ whole genome shotgun (WGS) entry which is preliminary data.</text>
</comment>
<comment type="function">
    <text evidence="3 4">Participates actively in the response to hyperosmotic and heat shock by preventing the aggregation of stress-denatured proteins, in association with DnaK and GrpE. It is the nucleotide exchange factor for DnaK and may function as a thermosensor. Unfolded proteins bind initially to DnaJ; upon interaction with the DnaJ-bound protein, DnaK hydrolyzes its bound ATP, resulting in the formation of a stable complex. GrpE releases ADP from DnaK; ATP binding to DnaK triggers the release of the substrate protein, thus completing the reaction cycle. Several rounds of ATP-dependent interactions between DnaJ, DnaK and GrpE are required for fully efficient folding.</text>
</comment>
<evidence type="ECO:0000256" key="6">
    <source>
        <dbReference type="SAM" id="Coils"/>
    </source>
</evidence>
<evidence type="ECO:0000256" key="4">
    <source>
        <dbReference type="RuleBase" id="RU000639"/>
    </source>
</evidence>
<dbReference type="InterPro" id="IPR000740">
    <property type="entry name" value="GrpE"/>
</dbReference>
<comment type="similarity">
    <text evidence="1 3 5">Belongs to the GrpE family.</text>
</comment>
<dbReference type="EMBL" id="DSOL01000241">
    <property type="protein sequence ID" value="HEN28647.1"/>
    <property type="molecule type" value="Genomic_DNA"/>
</dbReference>
<organism evidence="7">
    <name type="scientific">candidate division WOR-3 bacterium</name>
    <dbReference type="NCBI Taxonomy" id="2052148"/>
    <lineage>
        <taxon>Bacteria</taxon>
        <taxon>Bacteria division WOR-3</taxon>
    </lineage>
</organism>
<evidence type="ECO:0000256" key="1">
    <source>
        <dbReference type="ARBA" id="ARBA00009054"/>
    </source>
</evidence>
<dbReference type="Pfam" id="PF01025">
    <property type="entry name" value="GrpE"/>
    <property type="match status" value="1"/>
</dbReference>
<dbReference type="PANTHER" id="PTHR21237:SF23">
    <property type="entry name" value="GRPE PROTEIN HOMOLOG, MITOCHONDRIAL"/>
    <property type="match status" value="1"/>
</dbReference>
<keyword evidence="3 4" id="KW-0346">Stress response</keyword>
<dbReference type="GO" id="GO:0005737">
    <property type="term" value="C:cytoplasm"/>
    <property type="evidence" value="ECO:0007669"/>
    <property type="project" value="UniProtKB-SubCell"/>
</dbReference>
<dbReference type="Gene3D" id="3.90.20.20">
    <property type="match status" value="1"/>
</dbReference>
<dbReference type="PANTHER" id="PTHR21237">
    <property type="entry name" value="GRPE PROTEIN"/>
    <property type="match status" value="1"/>
</dbReference>
<dbReference type="SUPFAM" id="SSF58014">
    <property type="entry name" value="Coiled-coil domain of nucleotide exchange factor GrpE"/>
    <property type="match status" value="1"/>
</dbReference>
<dbReference type="CDD" id="cd00446">
    <property type="entry name" value="GrpE"/>
    <property type="match status" value="1"/>
</dbReference>
<comment type="subunit">
    <text evidence="3">Homodimer.</text>
</comment>
<dbReference type="GO" id="GO:0006457">
    <property type="term" value="P:protein folding"/>
    <property type="evidence" value="ECO:0007669"/>
    <property type="project" value="InterPro"/>
</dbReference>
<evidence type="ECO:0000256" key="5">
    <source>
        <dbReference type="RuleBase" id="RU004478"/>
    </source>
</evidence>
<keyword evidence="6" id="KW-0175">Coiled coil</keyword>
<proteinExistence type="inferred from homology"/>
<dbReference type="PRINTS" id="PR00773">
    <property type="entry name" value="GRPEPROTEIN"/>
</dbReference>
<dbReference type="InterPro" id="IPR009012">
    <property type="entry name" value="GrpE_head"/>
</dbReference>
<dbReference type="GO" id="GO:0051082">
    <property type="term" value="F:unfolded protein binding"/>
    <property type="evidence" value="ECO:0007669"/>
    <property type="project" value="TreeGrafter"/>
</dbReference>
<accession>A0A7C2K373</accession>